<sequence>MRQLFHGKRISVCTFFVLLTLALAGMATAATPSTDAGSGAAGQGKIIETMNSGGYTYLLVESGKDKTWVAIPETTVKTGQTVSYQAGMTMKDFHSKTLDRTFAALVFSPGLDGNPAGDKTGPATSAPAGDKGSFASAVEAEKTAEAPPASTSGGSGGAVVPFAEIAVDKASGPNGYTVHEIFLKAKDLNGKTVRVQGKVMKINMNIMGRNWVHLQDGSGDPLTNTHDLVVTTAATPTEGTVVTAEGTMVADKDFGAGYAYAAIVEDAKFLP</sequence>
<protein>
    <recommendedName>
        <fullName evidence="5">DNA-binding protein</fullName>
    </recommendedName>
</protein>
<feature type="region of interest" description="Disordered" evidence="1">
    <location>
        <begin position="113"/>
        <end position="133"/>
    </location>
</feature>
<dbReference type="AlphaFoldDB" id="A0A840UMV8"/>
<dbReference type="RefSeq" id="WP_183348569.1">
    <property type="nucleotide sequence ID" value="NZ_JACHEO010000002.1"/>
</dbReference>
<comment type="caution">
    <text evidence="3">The sequence shown here is derived from an EMBL/GenBank/DDBJ whole genome shotgun (WGS) entry which is preliminary data.</text>
</comment>
<gene>
    <name evidence="3" type="ORF">HNQ81_000822</name>
</gene>
<evidence type="ECO:0000256" key="2">
    <source>
        <dbReference type="SAM" id="SignalP"/>
    </source>
</evidence>
<name>A0A840UMV8_9BACT</name>
<dbReference type="EMBL" id="JACHEO010000002">
    <property type="protein sequence ID" value="MBB5347112.1"/>
    <property type="molecule type" value="Genomic_DNA"/>
</dbReference>
<dbReference type="Proteomes" id="UP000539642">
    <property type="component" value="Unassembled WGS sequence"/>
</dbReference>
<evidence type="ECO:0000313" key="4">
    <source>
        <dbReference type="Proteomes" id="UP000539642"/>
    </source>
</evidence>
<evidence type="ECO:0008006" key="5">
    <source>
        <dbReference type="Google" id="ProtNLM"/>
    </source>
</evidence>
<feature type="chain" id="PRO_5032987406" description="DNA-binding protein" evidence="2">
    <location>
        <begin position="30"/>
        <end position="271"/>
    </location>
</feature>
<proteinExistence type="predicted"/>
<keyword evidence="4" id="KW-1185">Reference proteome</keyword>
<organism evidence="3 4">
    <name type="scientific">Desulfoprunum benzoelyticum</name>
    <dbReference type="NCBI Taxonomy" id="1506996"/>
    <lineage>
        <taxon>Bacteria</taxon>
        <taxon>Pseudomonadati</taxon>
        <taxon>Thermodesulfobacteriota</taxon>
        <taxon>Desulfobulbia</taxon>
        <taxon>Desulfobulbales</taxon>
        <taxon>Desulfobulbaceae</taxon>
        <taxon>Desulfoprunum</taxon>
    </lineage>
</organism>
<accession>A0A840UMV8</accession>
<reference evidence="3 4" key="1">
    <citation type="submission" date="2020-08" db="EMBL/GenBank/DDBJ databases">
        <title>Genomic Encyclopedia of Type Strains, Phase IV (KMG-IV): sequencing the most valuable type-strain genomes for metagenomic binning, comparative biology and taxonomic classification.</title>
        <authorList>
            <person name="Goeker M."/>
        </authorList>
    </citation>
    <scope>NUCLEOTIDE SEQUENCE [LARGE SCALE GENOMIC DNA]</scope>
    <source>
        <strain evidence="3 4">DSM 28570</strain>
    </source>
</reference>
<feature type="signal peptide" evidence="2">
    <location>
        <begin position="1"/>
        <end position="29"/>
    </location>
</feature>
<evidence type="ECO:0000313" key="3">
    <source>
        <dbReference type="EMBL" id="MBB5347112.1"/>
    </source>
</evidence>
<keyword evidence="2" id="KW-0732">Signal</keyword>
<evidence type="ECO:0000256" key="1">
    <source>
        <dbReference type="SAM" id="MobiDB-lite"/>
    </source>
</evidence>